<proteinExistence type="predicted"/>
<feature type="transmembrane region" description="Helical" evidence="2">
    <location>
        <begin position="208"/>
        <end position="227"/>
    </location>
</feature>
<sequence length="228" mass="25242">MAFKSSSQVLSTSHSTDNTSNSLRHGGREIETLPTPFPNFDLGPVPSAVEVDAAVTALRSLLQEWFSLESVSKWLQPLMNSSCSSILDSRGYRLLRKGFKWILIDPTFKGLVISLCLDKDVWNAIGNHGIVEKLQELPSSGGNGNTGSSKQGSEFGNVILSWILQMSFSKIRELLENFVSLLNYAFCFPGKENLKPEKKDEMDEKIQSAFILSLVIMMIVVVARVQIA</sequence>
<dbReference type="STRING" id="3659.A0A0A0KFP6"/>
<reference evidence="3 4" key="2">
    <citation type="journal article" date="2009" name="PLoS ONE">
        <title>An integrated genetic and cytogenetic map of the cucumber genome.</title>
        <authorList>
            <person name="Ren Y."/>
            <person name="Zhang Z."/>
            <person name="Liu J."/>
            <person name="Staub J.E."/>
            <person name="Han Y."/>
            <person name="Cheng Z."/>
            <person name="Li X."/>
            <person name="Lu J."/>
            <person name="Miao H."/>
            <person name="Kang H."/>
            <person name="Xie B."/>
            <person name="Gu X."/>
            <person name="Wang X."/>
            <person name="Du Y."/>
            <person name="Jin W."/>
            <person name="Huang S."/>
        </authorList>
    </citation>
    <scope>NUCLEOTIDE SEQUENCE [LARGE SCALE GENOMIC DNA]</scope>
    <source>
        <strain evidence="4">cv. 9930</strain>
    </source>
</reference>
<reference evidence="3 4" key="4">
    <citation type="journal article" date="2011" name="BMC Genomics">
        <title>RNA-Seq improves annotation of protein-coding genes in the cucumber genome.</title>
        <authorList>
            <person name="Li Z."/>
            <person name="Zhang Z."/>
            <person name="Yan P."/>
            <person name="Huang S."/>
            <person name="Fei Z."/>
            <person name="Lin K."/>
        </authorList>
    </citation>
    <scope>NUCLEOTIDE SEQUENCE [LARGE SCALE GENOMIC DNA]</scope>
    <source>
        <strain evidence="4">cv. 9930</strain>
    </source>
</reference>
<gene>
    <name evidence="3" type="ORF">Csa_6G108540</name>
</gene>
<dbReference type="OrthoDB" id="737041at2759"/>
<dbReference type="PANTHER" id="PTHR33625:SF2">
    <property type="entry name" value="POST-SET DOMAIN-CONTAINING PROTEIN"/>
    <property type="match status" value="1"/>
</dbReference>
<feature type="region of interest" description="Disordered" evidence="1">
    <location>
        <begin position="1"/>
        <end position="28"/>
    </location>
</feature>
<dbReference type="Proteomes" id="UP000029981">
    <property type="component" value="Chromosome 6"/>
</dbReference>
<dbReference type="EMBL" id="CM002927">
    <property type="protein sequence ID" value="KGN46556.1"/>
    <property type="molecule type" value="Genomic_DNA"/>
</dbReference>
<evidence type="ECO:0000256" key="2">
    <source>
        <dbReference type="SAM" id="Phobius"/>
    </source>
</evidence>
<dbReference type="KEGG" id="csv:101205732"/>
<keyword evidence="4" id="KW-1185">Reference proteome</keyword>
<dbReference type="Gramene" id="KGN46556">
    <property type="protein sequence ID" value="KGN46556"/>
    <property type="gene ID" value="Csa_6G108540"/>
</dbReference>
<feature type="compositionally biased region" description="Low complexity" evidence="1">
    <location>
        <begin position="1"/>
        <end position="22"/>
    </location>
</feature>
<organism evidence="3 4">
    <name type="scientific">Cucumis sativus</name>
    <name type="common">Cucumber</name>
    <dbReference type="NCBI Taxonomy" id="3659"/>
    <lineage>
        <taxon>Eukaryota</taxon>
        <taxon>Viridiplantae</taxon>
        <taxon>Streptophyta</taxon>
        <taxon>Embryophyta</taxon>
        <taxon>Tracheophyta</taxon>
        <taxon>Spermatophyta</taxon>
        <taxon>Magnoliopsida</taxon>
        <taxon>eudicotyledons</taxon>
        <taxon>Gunneridae</taxon>
        <taxon>Pentapetalae</taxon>
        <taxon>rosids</taxon>
        <taxon>fabids</taxon>
        <taxon>Cucurbitales</taxon>
        <taxon>Cucurbitaceae</taxon>
        <taxon>Benincaseae</taxon>
        <taxon>Cucumis</taxon>
    </lineage>
</organism>
<dbReference type="OMA" id="IMDAMER"/>
<protein>
    <submittedName>
        <fullName evidence="3">Uncharacterized protein</fullName>
    </submittedName>
</protein>
<dbReference type="PANTHER" id="PTHR33625">
    <property type="entry name" value="OS08G0179900 PROTEIN"/>
    <property type="match status" value="1"/>
</dbReference>
<keyword evidence="2" id="KW-0812">Transmembrane</keyword>
<name>A0A0A0KFP6_CUCSA</name>
<dbReference type="AlphaFoldDB" id="A0A0A0KFP6"/>
<keyword evidence="2" id="KW-0472">Membrane</keyword>
<dbReference type="eggNOG" id="ENOG502RZ4C">
    <property type="taxonomic scope" value="Eukaryota"/>
</dbReference>
<evidence type="ECO:0000313" key="3">
    <source>
        <dbReference type="EMBL" id="KGN46556.1"/>
    </source>
</evidence>
<reference evidence="3 4" key="3">
    <citation type="journal article" date="2010" name="BMC Genomics">
        <title>Transcriptome sequencing and comparative analysis of cucumber flowers with different sex types.</title>
        <authorList>
            <person name="Guo S."/>
            <person name="Zheng Y."/>
            <person name="Joung J.G."/>
            <person name="Liu S."/>
            <person name="Zhang Z."/>
            <person name="Crasta O.R."/>
            <person name="Sobral B.W."/>
            <person name="Xu Y."/>
            <person name="Huang S."/>
            <person name="Fei Z."/>
        </authorList>
    </citation>
    <scope>NUCLEOTIDE SEQUENCE [LARGE SCALE GENOMIC DNA]</scope>
    <source>
        <strain evidence="4">cv. 9930</strain>
    </source>
</reference>
<reference evidence="3 4" key="1">
    <citation type="journal article" date="2009" name="Nat. Genet.">
        <title>The genome of the cucumber, Cucumis sativus L.</title>
        <authorList>
            <person name="Huang S."/>
            <person name="Li R."/>
            <person name="Zhang Z."/>
            <person name="Li L."/>
            <person name="Gu X."/>
            <person name="Fan W."/>
            <person name="Lucas W.J."/>
            <person name="Wang X."/>
            <person name="Xie B."/>
            <person name="Ni P."/>
            <person name="Ren Y."/>
            <person name="Zhu H."/>
            <person name="Li J."/>
            <person name="Lin K."/>
            <person name="Jin W."/>
            <person name="Fei Z."/>
            <person name="Li G."/>
            <person name="Staub J."/>
            <person name="Kilian A."/>
            <person name="van der Vossen E.A."/>
            <person name="Wu Y."/>
            <person name="Guo J."/>
            <person name="He J."/>
            <person name="Jia Z."/>
            <person name="Ren Y."/>
            <person name="Tian G."/>
            <person name="Lu Y."/>
            <person name="Ruan J."/>
            <person name="Qian W."/>
            <person name="Wang M."/>
            <person name="Huang Q."/>
            <person name="Li B."/>
            <person name="Xuan Z."/>
            <person name="Cao J."/>
            <person name="Asan"/>
            <person name="Wu Z."/>
            <person name="Zhang J."/>
            <person name="Cai Q."/>
            <person name="Bai Y."/>
            <person name="Zhao B."/>
            <person name="Han Y."/>
            <person name="Li Y."/>
            <person name="Li X."/>
            <person name="Wang S."/>
            <person name="Shi Q."/>
            <person name="Liu S."/>
            <person name="Cho W.K."/>
            <person name="Kim J.Y."/>
            <person name="Xu Y."/>
            <person name="Heller-Uszynska K."/>
            <person name="Miao H."/>
            <person name="Cheng Z."/>
            <person name="Zhang S."/>
            <person name="Wu J."/>
            <person name="Yang Y."/>
            <person name="Kang H."/>
            <person name="Li M."/>
            <person name="Liang H."/>
            <person name="Ren X."/>
            <person name="Shi Z."/>
            <person name="Wen M."/>
            <person name="Jian M."/>
            <person name="Yang H."/>
            <person name="Zhang G."/>
            <person name="Yang Z."/>
            <person name="Chen R."/>
            <person name="Liu S."/>
            <person name="Li J."/>
            <person name="Ma L."/>
            <person name="Liu H."/>
            <person name="Zhou Y."/>
            <person name="Zhao J."/>
            <person name="Fang X."/>
            <person name="Li G."/>
            <person name="Fang L."/>
            <person name="Li Y."/>
            <person name="Liu D."/>
            <person name="Zheng H."/>
            <person name="Zhang Y."/>
            <person name="Qin N."/>
            <person name="Li Z."/>
            <person name="Yang G."/>
            <person name="Yang S."/>
            <person name="Bolund L."/>
            <person name="Kristiansen K."/>
            <person name="Zheng H."/>
            <person name="Li S."/>
            <person name="Zhang X."/>
            <person name="Yang H."/>
            <person name="Wang J."/>
            <person name="Sun R."/>
            <person name="Zhang B."/>
            <person name="Jiang S."/>
            <person name="Wang J."/>
            <person name="Du Y."/>
            <person name="Li S."/>
        </authorList>
    </citation>
    <scope>NUCLEOTIDE SEQUENCE [LARGE SCALE GENOMIC DNA]</scope>
    <source>
        <strain evidence="4">cv. 9930</strain>
    </source>
</reference>
<evidence type="ECO:0000256" key="1">
    <source>
        <dbReference type="SAM" id="MobiDB-lite"/>
    </source>
</evidence>
<accession>A0A0A0KFP6</accession>
<keyword evidence="2" id="KW-1133">Transmembrane helix</keyword>
<evidence type="ECO:0000313" key="4">
    <source>
        <dbReference type="Proteomes" id="UP000029981"/>
    </source>
</evidence>